<gene>
    <name evidence="3" type="ORF">GPA22_02680</name>
</gene>
<protein>
    <submittedName>
        <fullName evidence="3">Helix-turn-helix domain-containing protein</fullName>
    </submittedName>
</protein>
<feature type="domain" description="TniQ" evidence="1">
    <location>
        <begin position="6"/>
        <end position="114"/>
    </location>
</feature>
<dbReference type="EMBL" id="WTVN01000002">
    <property type="protein sequence ID" value="NMG42639.1"/>
    <property type="molecule type" value="Genomic_DNA"/>
</dbReference>
<evidence type="ECO:0000259" key="1">
    <source>
        <dbReference type="Pfam" id="PF06527"/>
    </source>
</evidence>
<reference evidence="3 4" key="1">
    <citation type="submission" date="2019-12" db="EMBL/GenBank/DDBJ databases">
        <title>Comparative genomics gives insights into the taxonomy of the Azoarcus-Aromatoleum group and reveals separate origins of nif in the plant-associated Azoarcus and non-plant-associated Aromatoleum sub-groups.</title>
        <authorList>
            <person name="Lafos M."/>
            <person name="Maluk M."/>
            <person name="Batista M."/>
            <person name="Junghare M."/>
            <person name="Carmona M."/>
            <person name="Faoro H."/>
            <person name="Cruz L.M."/>
            <person name="Battistoni F."/>
            <person name="De Souza E."/>
            <person name="Pedrosa F."/>
            <person name="Chen W.-M."/>
            <person name="Poole P.S."/>
            <person name="Dixon R.A."/>
            <person name="James E.K."/>
        </authorList>
    </citation>
    <scope>NUCLEOTIDE SEQUENCE [LARGE SCALE GENOMIC DNA]</scope>
    <source>
        <strain evidence="3 4">Td21</strain>
    </source>
</reference>
<keyword evidence="4" id="KW-1185">Reference proteome</keyword>
<proteinExistence type="predicted"/>
<dbReference type="InterPro" id="IPR009492">
    <property type="entry name" value="TniQ"/>
</dbReference>
<evidence type="ECO:0000259" key="2">
    <source>
        <dbReference type="Pfam" id="PF12728"/>
    </source>
</evidence>
<evidence type="ECO:0000313" key="4">
    <source>
        <dbReference type="Proteomes" id="UP000623795"/>
    </source>
</evidence>
<organism evidence="3 4">
    <name type="scientific">Aromatoleum toluvorans</name>
    <dbReference type="NCBI Taxonomy" id="92002"/>
    <lineage>
        <taxon>Bacteria</taxon>
        <taxon>Pseudomonadati</taxon>
        <taxon>Pseudomonadota</taxon>
        <taxon>Betaproteobacteria</taxon>
        <taxon>Rhodocyclales</taxon>
        <taxon>Rhodocyclaceae</taxon>
        <taxon>Aromatoleum</taxon>
    </lineage>
</organism>
<name>A0ABX1PWN6_9RHOO</name>
<dbReference type="Proteomes" id="UP000623795">
    <property type="component" value="Unassembled WGS sequence"/>
</dbReference>
<dbReference type="Pfam" id="PF12728">
    <property type="entry name" value="HTH_17"/>
    <property type="match status" value="1"/>
</dbReference>
<sequence>MTRLIYHPAPHETEGLYGFLLRVAEGNGLQGIRAAFDNHDSLDVCIRQRLGWDLKSLHGMRLFQELEPAGYDTYKVWNRRGSRYCPVCLKLAGYWRQEWELALLTVCPEHRCALVDVCHQCGHSLDWNRSALLRCVCGARLQEAPAVAAGEIETIFATLLRDRLTGCDGGPEHLQFLQLAQLHRLAVFLGAYADPAPGRRILLKIPRFATMQAVRPIAHYAAETLLDWPDGFHRLLRNLRARRQENVRRGNQFIGQFGSFYSFMFEQFSQPEFSAIIYAFEAYIAENWPRPLTNRNKLLSKDLRQKHIWIPAKEAAHVLATSPRKLALLHKAGRIAGHVMATPGGRKMLCIDRRELSQIADSLRETVDLRSAAQLLGLQRRRVSQLIEHRLLGPAIAPKAHRSSSWILSRSFLENLLVLGSNLPDWHENTDRLGLSLNDALRFVLHRESLFPNLILSVIEGEMLPIAAIADRAGMGAWVFDREELTDWRDRQLETLREEALTVPEAARRLGLKQETAYHLLARGILPFTVDPDTDQRLIRKSELDGFRESYVLGSQIALELNLSPRRVIQILEKLGIFAVCGPAIDGSRQYLYRRDTALQAVVEALWRDAERLPS</sequence>
<feature type="domain" description="Helix-turn-helix" evidence="2">
    <location>
        <begin position="501"/>
        <end position="549"/>
    </location>
</feature>
<accession>A0ABX1PWN6</accession>
<comment type="caution">
    <text evidence="3">The sequence shown here is derived from an EMBL/GenBank/DDBJ whole genome shotgun (WGS) entry which is preliminary data.</text>
</comment>
<evidence type="ECO:0000313" key="3">
    <source>
        <dbReference type="EMBL" id="NMG42639.1"/>
    </source>
</evidence>
<dbReference type="Pfam" id="PF06527">
    <property type="entry name" value="TniQ"/>
    <property type="match status" value="1"/>
</dbReference>
<dbReference type="InterPro" id="IPR041657">
    <property type="entry name" value="HTH_17"/>
</dbReference>